<reference evidence="1" key="1">
    <citation type="submission" date="2005-08" db="EMBL/GenBank/DDBJ databases">
        <title>Complete sequence of Chlorobium chlorochromatii CaD3.</title>
        <authorList>
            <person name="Copeland A."/>
            <person name="Lucas S."/>
            <person name="Lapidus A."/>
            <person name="Barry K."/>
            <person name="Detter J.C."/>
            <person name="Glavina T."/>
            <person name="Hammon N."/>
            <person name="Israni S."/>
            <person name="Pitluck S."/>
            <person name="Bryant D."/>
            <person name="Schmutz J."/>
            <person name="Larimer F."/>
            <person name="Land M."/>
            <person name="Kyrpides N."/>
            <person name="Ivanova N."/>
            <person name="Richardson P."/>
        </authorList>
    </citation>
    <scope>NUCLEOTIDE SEQUENCE [LARGE SCALE GENOMIC DNA]</scope>
    <source>
        <strain evidence="1">CaD3</strain>
    </source>
</reference>
<dbReference type="OrthoDB" id="9803723at2"/>
<dbReference type="Pfam" id="PF10387">
    <property type="entry name" value="DUF2442"/>
    <property type="match status" value="1"/>
</dbReference>
<dbReference type="eggNOG" id="ENOG50330HG">
    <property type="taxonomic scope" value="Bacteria"/>
</dbReference>
<dbReference type="EMBL" id="CP000108">
    <property type="protein sequence ID" value="ABB27547.1"/>
    <property type="molecule type" value="Genomic_DNA"/>
</dbReference>
<protein>
    <recommendedName>
        <fullName evidence="2">DUF2442 domain-containing protein</fullName>
    </recommendedName>
</protein>
<dbReference type="HOGENOM" id="CLU_153045_4_1_10"/>
<dbReference type="AlphaFoldDB" id="Q3ATX8"/>
<dbReference type="InterPro" id="IPR018841">
    <property type="entry name" value="DUF2442"/>
</dbReference>
<dbReference type="SUPFAM" id="SSF143880">
    <property type="entry name" value="NE0471 N-terminal domain-like"/>
    <property type="match status" value="1"/>
</dbReference>
<gene>
    <name evidence="1" type="ordered locus">Cag_0271</name>
</gene>
<dbReference type="InterPro" id="IPR036782">
    <property type="entry name" value="NE0471-like_N"/>
</dbReference>
<evidence type="ECO:0000313" key="1">
    <source>
        <dbReference type="EMBL" id="ABB27547.1"/>
    </source>
</evidence>
<dbReference type="STRING" id="340177.Cag_0271"/>
<dbReference type="Gene3D" id="3.30.2020.10">
    <property type="entry name" value="NE0471-like N-terminal domain"/>
    <property type="match status" value="1"/>
</dbReference>
<accession>Q3ATX8</accession>
<proteinExistence type="predicted"/>
<organism evidence="1">
    <name type="scientific">Chlorobium chlorochromatii (strain CaD3)</name>
    <dbReference type="NCBI Taxonomy" id="340177"/>
    <lineage>
        <taxon>Bacteria</taxon>
        <taxon>Pseudomonadati</taxon>
        <taxon>Chlorobiota</taxon>
        <taxon>Chlorobiia</taxon>
        <taxon>Chlorobiales</taxon>
        <taxon>Chlorobiaceae</taxon>
        <taxon>Chlorobium/Pelodictyon group</taxon>
        <taxon>Chlorobium</taxon>
    </lineage>
</organism>
<name>Q3ATX8_CHLCH</name>
<sequence length="88" mass="10149">MYPSVKKVVPNENYNLTIDFNNGESGTLDMKPFLNFGVFKRLKDMNHFRQVRVSFDTIEWPSGIDMDPEFVYSKCKKSTPPQVEPADA</sequence>
<evidence type="ECO:0008006" key="2">
    <source>
        <dbReference type="Google" id="ProtNLM"/>
    </source>
</evidence>
<dbReference type="KEGG" id="cch:Cag_0271"/>